<keyword evidence="3" id="KW-0658">Purine biosynthesis</keyword>
<keyword evidence="2" id="KW-0547">Nucleotide-binding</keyword>
<dbReference type="Gene3D" id="3.30.1280.10">
    <property type="entry name" value="Phosphoribosylformylglycinamidine synthase subunit PurS"/>
    <property type="match status" value="1"/>
</dbReference>
<protein>
    <recommendedName>
        <fullName evidence="5">Phosphoribosylformylglycinamidine synthase subunit PurS</fullName>
    </recommendedName>
</protein>
<name>A0A7V0QQQ5_UNCAE</name>
<evidence type="ECO:0000313" key="6">
    <source>
        <dbReference type="EMBL" id="HDN84435.1"/>
    </source>
</evidence>
<accession>A0A7V0QQQ5</accession>
<evidence type="ECO:0000256" key="3">
    <source>
        <dbReference type="ARBA" id="ARBA00022755"/>
    </source>
</evidence>
<organism evidence="6">
    <name type="scientific">Aerophobetes bacterium</name>
    <dbReference type="NCBI Taxonomy" id="2030807"/>
    <lineage>
        <taxon>Bacteria</taxon>
        <taxon>Candidatus Aerophobota</taxon>
    </lineage>
</organism>
<evidence type="ECO:0000256" key="1">
    <source>
        <dbReference type="ARBA" id="ARBA00022598"/>
    </source>
</evidence>
<gene>
    <name evidence="6" type="primary">purS</name>
    <name evidence="6" type="ORF">ENG47_01600</name>
</gene>
<dbReference type="GO" id="GO:0004642">
    <property type="term" value="F:phosphoribosylformylglycinamidine synthase activity"/>
    <property type="evidence" value="ECO:0007669"/>
    <property type="project" value="UniProtKB-UniRule"/>
</dbReference>
<comment type="caution">
    <text evidence="6">The sequence shown here is derived from an EMBL/GenBank/DDBJ whole genome shotgun (WGS) entry which is preliminary data.</text>
</comment>
<dbReference type="EMBL" id="DRBC01000097">
    <property type="protein sequence ID" value="HDN84435.1"/>
    <property type="molecule type" value="Genomic_DNA"/>
</dbReference>
<dbReference type="NCBIfam" id="TIGR00302">
    <property type="entry name" value="phosphoribosylformylglycinamidine synthase subunit PurS"/>
    <property type="match status" value="1"/>
</dbReference>
<dbReference type="AlphaFoldDB" id="A0A7V0QQQ5"/>
<evidence type="ECO:0000256" key="5">
    <source>
        <dbReference type="NCBIfam" id="TIGR00302"/>
    </source>
</evidence>
<proteinExistence type="predicted"/>
<keyword evidence="4" id="KW-0067">ATP-binding</keyword>
<dbReference type="GO" id="GO:0005524">
    <property type="term" value="F:ATP binding"/>
    <property type="evidence" value="ECO:0007669"/>
    <property type="project" value="UniProtKB-KW"/>
</dbReference>
<dbReference type="GO" id="GO:0009152">
    <property type="term" value="P:purine ribonucleotide biosynthetic process"/>
    <property type="evidence" value="ECO:0007669"/>
    <property type="project" value="UniProtKB-UniRule"/>
</dbReference>
<reference evidence="6" key="1">
    <citation type="journal article" date="2020" name="mSystems">
        <title>Genome- and Community-Level Interaction Insights into Carbon Utilization and Element Cycling Functions of Hydrothermarchaeota in Hydrothermal Sediment.</title>
        <authorList>
            <person name="Zhou Z."/>
            <person name="Liu Y."/>
            <person name="Xu W."/>
            <person name="Pan J."/>
            <person name="Luo Z.H."/>
            <person name="Li M."/>
        </authorList>
    </citation>
    <scope>NUCLEOTIDE SEQUENCE [LARGE SCALE GENOMIC DNA]</scope>
    <source>
        <strain evidence="6">HyVt-219</strain>
    </source>
</reference>
<sequence length="35" mass="4195">NMDNLQEAEKVVEEMCRKLLANPVIEDYKFKVKRI</sequence>
<dbReference type="SUPFAM" id="SSF82697">
    <property type="entry name" value="PurS-like"/>
    <property type="match status" value="1"/>
</dbReference>
<dbReference type="InterPro" id="IPR036604">
    <property type="entry name" value="PurS-like_sf"/>
</dbReference>
<dbReference type="InterPro" id="IPR003850">
    <property type="entry name" value="PurS"/>
</dbReference>
<keyword evidence="1" id="KW-0436">Ligase</keyword>
<evidence type="ECO:0000256" key="2">
    <source>
        <dbReference type="ARBA" id="ARBA00022741"/>
    </source>
</evidence>
<feature type="non-terminal residue" evidence="6">
    <location>
        <position position="1"/>
    </location>
</feature>
<evidence type="ECO:0000256" key="4">
    <source>
        <dbReference type="ARBA" id="ARBA00022840"/>
    </source>
</evidence>
<dbReference type="Proteomes" id="UP000885660">
    <property type="component" value="Unassembled WGS sequence"/>
</dbReference>
<dbReference type="Pfam" id="PF02700">
    <property type="entry name" value="PurS"/>
    <property type="match status" value="1"/>
</dbReference>